<sequence length="617" mass="66553">MTVRDALNQAIDEEMARDETVFLLGEEVAQYDGAYKVSRGLWKKYGDKRVIDTPITEAGFAGIAVGAAFAGLKPICEFMTFNFSMQGIDQVVNSAAKTFYMSAGALPSSIVFRGPNGAAAGVAAQHSQCFGAWYSHCPGLKVLMPYSSEDAKGLLKSAIRDPDPVVFLEDEILYGVPFPMSDEALSKDFLIPIGKAKVEREGKHVSLVCAGKGTDTALLAAAQLAGEGIECEVLNLRSIRPLDFESIARSISKTHHLVTVEQGWPQSGIGAEICARVMESPAFFELDAPAWRVTGADVPMPYARGLEALALPRPSDVASAVRAVLGNNDVASAVRAVLGNKYALPFISFIHSFDPSLALPRPSDVASAVRAVLGNKYALPFIHSFIHSFDPSLALPRPSDVASAVRAVLGNKYALPFIHSFDPSLALPRPSDVASAVRAVLGNNDVASAVRAVLGNKYALPFIHSFIHSFDPSLALPRPSDVASAVRAVLGNKYALPFIHSFIRSFARAAAAQRRGQRRARRARQQRRGQRRARRARQQVRSSIHSFIHSFDPSLALPRPSDVASAVRAVLGNKYALPFIHSFDPSLALPRPSDVASAVRAVLGNKYALPFVHSFIY</sequence>
<evidence type="ECO:0000256" key="4">
    <source>
        <dbReference type="ARBA" id="ARBA00023002"/>
    </source>
</evidence>
<dbReference type="CDD" id="cd07036">
    <property type="entry name" value="TPP_PYR_E1-PDHc-beta_like"/>
    <property type="match status" value="1"/>
</dbReference>
<evidence type="ECO:0000259" key="7">
    <source>
        <dbReference type="SMART" id="SM00861"/>
    </source>
</evidence>
<reference evidence="8" key="1">
    <citation type="submission" date="2022-03" db="EMBL/GenBank/DDBJ databases">
        <authorList>
            <person name="Martin H S."/>
        </authorList>
    </citation>
    <scope>NUCLEOTIDE SEQUENCE</scope>
</reference>
<evidence type="ECO:0000313" key="8">
    <source>
        <dbReference type="EMBL" id="CAH2040884.1"/>
    </source>
</evidence>
<dbReference type="InterPro" id="IPR027110">
    <property type="entry name" value="PDHB_mito-type"/>
</dbReference>
<dbReference type="EC" id="1.2.4.1" evidence="2"/>
<feature type="non-terminal residue" evidence="8">
    <location>
        <position position="1"/>
    </location>
</feature>
<organism evidence="8 9">
    <name type="scientific">Iphiclides podalirius</name>
    <name type="common">scarce swallowtail</name>
    <dbReference type="NCBI Taxonomy" id="110791"/>
    <lineage>
        <taxon>Eukaryota</taxon>
        <taxon>Metazoa</taxon>
        <taxon>Ecdysozoa</taxon>
        <taxon>Arthropoda</taxon>
        <taxon>Hexapoda</taxon>
        <taxon>Insecta</taxon>
        <taxon>Pterygota</taxon>
        <taxon>Neoptera</taxon>
        <taxon>Endopterygota</taxon>
        <taxon>Lepidoptera</taxon>
        <taxon>Glossata</taxon>
        <taxon>Ditrysia</taxon>
        <taxon>Papilionoidea</taxon>
        <taxon>Papilionidae</taxon>
        <taxon>Papilioninae</taxon>
        <taxon>Iphiclides</taxon>
    </lineage>
</organism>
<dbReference type="NCBIfam" id="NF008854">
    <property type="entry name" value="PRK11892.1"/>
    <property type="match status" value="1"/>
</dbReference>
<dbReference type="InterPro" id="IPR029061">
    <property type="entry name" value="THDP-binding"/>
</dbReference>
<proteinExistence type="predicted"/>
<dbReference type="Gene3D" id="3.40.50.970">
    <property type="match status" value="1"/>
</dbReference>
<name>A0ABN8HTF0_9NEOP</name>
<gene>
    <name evidence="8" type="ORF">IPOD504_LOCUS2872</name>
</gene>
<dbReference type="PANTHER" id="PTHR11624">
    <property type="entry name" value="DEHYDROGENASE RELATED"/>
    <property type="match status" value="1"/>
</dbReference>
<evidence type="ECO:0000256" key="5">
    <source>
        <dbReference type="ARBA" id="ARBA00023052"/>
    </source>
</evidence>
<protein>
    <recommendedName>
        <fullName evidence="3">Pyruvate dehydrogenase E1 component subunit beta, mitochondrial</fullName>
        <ecNumber evidence="2">1.2.4.1</ecNumber>
    </recommendedName>
</protein>
<dbReference type="Pfam" id="PF02780">
    <property type="entry name" value="Transketolase_C"/>
    <property type="match status" value="1"/>
</dbReference>
<accession>A0ABN8HTF0</accession>
<evidence type="ECO:0000256" key="1">
    <source>
        <dbReference type="ARBA" id="ARBA00001964"/>
    </source>
</evidence>
<evidence type="ECO:0000256" key="3">
    <source>
        <dbReference type="ARBA" id="ARBA00016220"/>
    </source>
</evidence>
<dbReference type="SUPFAM" id="SSF52922">
    <property type="entry name" value="TK C-terminal domain-like"/>
    <property type="match status" value="1"/>
</dbReference>
<keyword evidence="9" id="KW-1185">Reference proteome</keyword>
<keyword evidence="5" id="KW-0786">Thiamine pyrophosphate</keyword>
<keyword evidence="4" id="KW-0560">Oxidoreductase</keyword>
<dbReference type="InterPro" id="IPR009014">
    <property type="entry name" value="Transketo_C/PFOR_II"/>
</dbReference>
<dbReference type="SMART" id="SM00861">
    <property type="entry name" value="Transket_pyr"/>
    <property type="match status" value="1"/>
</dbReference>
<evidence type="ECO:0000256" key="6">
    <source>
        <dbReference type="ARBA" id="ARBA00023317"/>
    </source>
</evidence>
<dbReference type="Pfam" id="PF02779">
    <property type="entry name" value="Transket_pyr"/>
    <property type="match status" value="1"/>
</dbReference>
<dbReference type="PANTHER" id="PTHR11624:SF96">
    <property type="entry name" value="PYRUVATE DEHYDROGENASE E1 COMPONENT SUBUNIT BETA, MITOCHONDRIAL"/>
    <property type="match status" value="1"/>
</dbReference>
<dbReference type="EMBL" id="OW152824">
    <property type="protein sequence ID" value="CAH2040884.1"/>
    <property type="molecule type" value="Genomic_DNA"/>
</dbReference>
<keyword evidence="6" id="KW-0670">Pyruvate</keyword>
<dbReference type="SUPFAM" id="SSF52518">
    <property type="entry name" value="Thiamin diphosphate-binding fold (THDP-binding)"/>
    <property type="match status" value="1"/>
</dbReference>
<dbReference type="NCBIfam" id="NF006667">
    <property type="entry name" value="PRK09212.1"/>
    <property type="match status" value="1"/>
</dbReference>
<dbReference type="Proteomes" id="UP000837857">
    <property type="component" value="Chromosome 12"/>
</dbReference>
<dbReference type="InterPro" id="IPR033248">
    <property type="entry name" value="Transketolase_C"/>
</dbReference>
<evidence type="ECO:0000256" key="2">
    <source>
        <dbReference type="ARBA" id="ARBA00012281"/>
    </source>
</evidence>
<dbReference type="Gene3D" id="3.40.50.920">
    <property type="match status" value="1"/>
</dbReference>
<evidence type="ECO:0000313" key="9">
    <source>
        <dbReference type="Proteomes" id="UP000837857"/>
    </source>
</evidence>
<dbReference type="InterPro" id="IPR005475">
    <property type="entry name" value="Transketolase-like_Pyr-bd"/>
</dbReference>
<comment type="cofactor">
    <cofactor evidence="1">
        <name>thiamine diphosphate</name>
        <dbReference type="ChEBI" id="CHEBI:58937"/>
    </cofactor>
</comment>
<feature type="domain" description="Transketolase-like pyrimidine-binding" evidence="7">
    <location>
        <begin position="1"/>
        <end position="176"/>
    </location>
</feature>